<dbReference type="HOGENOM" id="CLU_1644821_0_0_1"/>
<dbReference type="AlphaFoldDB" id="A0A084B3T4"/>
<evidence type="ECO:0000313" key="2">
    <source>
        <dbReference type="Proteomes" id="UP000028045"/>
    </source>
</evidence>
<name>A0A084B3T4_STACB</name>
<organism evidence="1 2">
    <name type="scientific">Stachybotrys chartarum (strain CBS 109288 / IBT 7711)</name>
    <name type="common">Toxic black mold</name>
    <name type="synonym">Stilbospora chartarum</name>
    <dbReference type="NCBI Taxonomy" id="1280523"/>
    <lineage>
        <taxon>Eukaryota</taxon>
        <taxon>Fungi</taxon>
        <taxon>Dikarya</taxon>
        <taxon>Ascomycota</taxon>
        <taxon>Pezizomycotina</taxon>
        <taxon>Sordariomycetes</taxon>
        <taxon>Hypocreomycetidae</taxon>
        <taxon>Hypocreales</taxon>
        <taxon>Stachybotryaceae</taxon>
        <taxon>Stachybotrys</taxon>
    </lineage>
</organism>
<dbReference type="Proteomes" id="UP000028045">
    <property type="component" value="Unassembled WGS sequence"/>
</dbReference>
<reference evidence="1 2" key="1">
    <citation type="journal article" date="2014" name="BMC Genomics">
        <title>Comparative genome sequencing reveals chemotype-specific gene clusters in the toxigenic black mold Stachybotrys.</title>
        <authorList>
            <person name="Semeiks J."/>
            <person name="Borek D."/>
            <person name="Otwinowski Z."/>
            <person name="Grishin N.V."/>
        </authorList>
    </citation>
    <scope>NUCLEOTIDE SEQUENCE [LARGE SCALE GENOMIC DNA]</scope>
    <source>
        <strain evidence="2">CBS 109288 / IBT 7711</strain>
    </source>
</reference>
<gene>
    <name evidence="1" type="ORF">S7711_10351</name>
</gene>
<protein>
    <submittedName>
        <fullName evidence="1">Uncharacterized protein</fullName>
    </submittedName>
</protein>
<proteinExistence type="predicted"/>
<sequence length="161" mass="18687">MALPKALEAQLEELWSGRRACEERMHLVDNKLAEALDQLDMRLKENPSQRQFNKARRRVEKLLWETEQVRHAVILELHAIDMQIAHCTSALADERAFSDEFRQRWSTASRSSQASWMSPASDRTSGRVKTNLSRLTGGIPRDWTRSLLSLRTRVRGARIYE</sequence>
<keyword evidence="2" id="KW-1185">Reference proteome</keyword>
<accession>A0A084B3T4</accession>
<dbReference type="OrthoDB" id="10331297at2759"/>
<evidence type="ECO:0000313" key="1">
    <source>
        <dbReference type="EMBL" id="KEY72213.1"/>
    </source>
</evidence>
<dbReference type="EMBL" id="KL648097">
    <property type="protein sequence ID" value="KEY72213.1"/>
    <property type="molecule type" value="Genomic_DNA"/>
</dbReference>